<dbReference type="RefSeq" id="WP_091874243.1">
    <property type="nucleotide sequence ID" value="NZ_FOLD01000008.1"/>
</dbReference>
<dbReference type="AlphaFoldDB" id="A0A1I1L0F9"/>
<accession>A0A1I1L0F9</accession>
<evidence type="ECO:0000313" key="1">
    <source>
        <dbReference type="EMBL" id="SFC66524.1"/>
    </source>
</evidence>
<evidence type="ECO:0000313" key="2">
    <source>
        <dbReference type="Proteomes" id="UP000198639"/>
    </source>
</evidence>
<organism evidence="1 2">
    <name type="scientific">Massilia yuzhufengensis</name>
    <dbReference type="NCBI Taxonomy" id="1164594"/>
    <lineage>
        <taxon>Bacteria</taxon>
        <taxon>Pseudomonadati</taxon>
        <taxon>Pseudomonadota</taxon>
        <taxon>Betaproteobacteria</taxon>
        <taxon>Burkholderiales</taxon>
        <taxon>Oxalobacteraceae</taxon>
        <taxon>Telluria group</taxon>
        <taxon>Massilia</taxon>
    </lineage>
</organism>
<keyword evidence="2" id="KW-1185">Reference proteome</keyword>
<sequence>MASKTLLAARREALVERCADQRAELAYEVAMLGSPEVLGVIPSYATRHGKTVMVAAGVAAGLFLVRPKWAVATATAAVSLYSFAQKILPLLRWKGFEIH</sequence>
<dbReference type="OrthoDB" id="8758508at2"/>
<dbReference type="STRING" id="1164594.SAMN05216204_108165"/>
<reference evidence="2" key="1">
    <citation type="submission" date="2016-10" db="EMBL/GenBank/DDBJ databases">
        <authorList>
            <person name="Varghese N."/>
            <person name="Submissions S."/>
        </authorList>
    </citation>
    <scope>NUCLEOTIDE SEQUENCE [LARGE SCALE GENOMIC DNA]</scope>
    <source>
        <strain evidence="2">CGMCC 1.12041</strain>
    </source>
</reference>
<dbReference type="Proteomes" id="UP000198639">
    <property type="component" value="Unassembled WGS sequence"/>
</dbReference>
<protein>
    <submittedName>
        <fullName evidence="1">Uncharacterized protein</fullName>
    </submittedName>
</protein>
<name>A0A1I1L0F9_9BURK</name>
<proteinExistence type="predicted"/>
<gene>
    <name evidence="1" type="ORF">SAMN05216204_108165</name>
</gene>
<dbReference type="EMBL" id="FOLD01000008">
    <property type="protein sequence ID" value="SFC66524.1"/>
    <property type="molecule type" value="Genomic_DNA"/>
</dbReference>